<dbReference type="EMBL" id="CP017708">
    <property type="protein sequence ID" value="AOY83166.1"/>
    <property type="molecule type" value="Genomic_DNA"/>
</dbReference>
<evidence type="ECO:0000313" key="2">
    <source>
        <dbReference type="Proteomes" id="UP000176944"/>
    </source>
</evidence>
<evidence type="ECO:0000313" key="1">
    <source>
        <dbReference type="EMBL" id="AOY83166.1"/>
    </source>
</evidence>
<dbReference type="Proteomes" id="UP000176944">
    <property type="component" value="Chromosome"/>
</dbReference>
<proteinExistence type="predicted"/>
<gene>
    <name evidence="1" type="ORF">BJP36_27830</name>
</gene>
<sequence length="411" mass="48041">MAKTIKFSLILDNTPVRDLDGVRENFNIDDILRYYKSGLLQKWLAVRGFTDTLSRLEDISAESDLEISKELVKIFEMEIEATKLEESLYSIQFHEEWQNKVNDYAKNNFNPKAIINDYHQGYDTLLKRMLQAPDDIALIKSSMAQIAKNYLWIFKYHLPCFYDEFLEKVPLSIFVSFMNPSLRKLLLESEVMAERLENLTSKINPNTANKISEDFTKDHNLFDRQSILNIFGINPKPIKHKADTNHRWQQLVSSDKKCLILDLTERDNVMVSHSEPNLKSHQFKKKDAVGKILNGLRFYSYRSDDYVEYITFTSEKDLVNSEKQFAIPKMFYLVRDHLKTFQGETEEFWKDIEPKGKRFMIIGMNDGNYVRNSGKHGEELSADDVNGKFIILDGIDYKSKNPHHVIGYLEV</sequence>
<organism evidence="1 2">
    <name type="scientific">Moorena producens (strain JHB)</name>
    <dbReference type="NCBI Taxonomy" id="1454205"/>
    <lineage>
        <taxon>Bacteria</taxon>
        <taxon>Bacillati</taxon>
        <taxon>Cyanobacteriota</taxon>
        <taxon>Cyanophyceae</taxon>
        <taxon>Coleofasciculales</taxon>
        <taxon>Coleofasciculaceae</taxon>
        <taxon>Moorena</taxon>
    </lineage>
</organism>
<reference evidence="2" key="1">
    <citation type="submission" date="2016-10" db="EMBL/GenBank/DDBJ databases">
        <title>Comparative genomics uncovers the prolific and rare metabolic potential of the cyanobacterial genus Moorea.</title>
        <authorList>
            <person name="Leao T."/>
            <person name="Castelao G."/>
            <person name="Korobeynikov A."/>
            <person name="Monroe E.A."/>
            <person name="Podell S."/>
            <person name="Glukhov E."/>
            <person name="Allen E."/>
            <person name="Gerwick W.H."/>
            <person name="Gerwick L."/>
        </authorList>
    </citation>
    <scope>NUCLEOTIDE SEQUENCE [LARGE SCALE GENOMIC DNA]</scope>
    <source>
        <strain evidence="2">JHB</strain>
    </source>
</reference>
<dbReference type="AlphaFoldDB" id="A0A1D9G6C3"/>
<accession>A0A1D9G6C3</accession>
<protein>
    <submittedName>
        <fullName evidence="1">Uncharacterized protein</fullName>
    </submittedName>
</protein>
<name>A0A1D9G6C3_MOOP1</name>